<organism evidence="2 3">
    <name type="scientific">Domibacillus enclensis</name>
    <dbReference type="NCBI Taxonomy" id="1017273"/>
    <lineage>
        <taxon>Bacteria</taxon>
        <taxon>Bacillati</taxon>
        <taxon>Bacillota</taxon>
        <taxon>Bacilli</taxon>
        <taxon>Bacillales</taxon>
        <taxon>Bacillaceae</taxon>
        <taxon>Domibacillus</taxon>
    </lineage>
</organism>
<reference evidence="4" key="2">
    <citation type="submission" date="2017-03" db="EMBL/GenBank/DDBJ databases">
        <title>Bacillus sp. V-88(T) DSM27956, whole genome shotgun sequencing project.</title>
        <authorList>
            <person name="Dastager S.G."/>
            <person name="Neurgaonkar P.S."/>
            <person name="Dharne M.S."/>
        </authorList>
    </citation>
    <scope>NUCLEOTIDE SEQUENCE [LARGE SCALE GENOMIC DNA]</scope>
    <source>
        <strain evidence="4">DSM 25145</strain>
    </source>
</reference>
<evidence type="ECO:0000313" key="2">
    <source>
        <dbReference type="EMBL" id="SIQ89448.1"/>
    </source>
</evidence>
<protein>
    <submittedName>
        <fullName evidence="2">Uncharacterized protein</fullName>
    </submittedName>
</protein>
<accession>A0A1N6WHF1</accession>
<evidence type="ECO:0000313" key="3">
    <source>
        <dbReference type="Proteomes" id="UP000186385"/>
    </source>
</evidence>
<gene>
    <name evidence="1" type="ORF">B1B05_10025</name>
    <name evidence="2" type="ORF">SAMN05443094_104166</name>
</gene>
<dbReference type="Proteomes" id="UP000215545">
    <property type="component" value="Unassembled WGS sequence"/>
</dbReference>
<dbReference type="RefSeq" id="WP_045850535.1">
    <property type="nucleotide sequence ID" value="NZ_FTLX01000004.1"/>
</dbReference>
<dbReference type="STRING" id="1017273.SAMN05443094_104166"/>
<dbReference type="AlphaFoldDB" id="A0A1N6WHF1"/>
<dbReference type="EMBL" id="MWSK01000004">
    <property type="protein sequence ID" value="OXS77933.1"/>
    <property type="molecule type" value="Genomic_DNA"/>
</dbReference>
<proteinExistence type="predicted"/>
<sequence length="173" mass="20105">MLRGTCIDPDILPAGEIFFLFPAGSDSFYASKFPRKGAHTGCFSKEKFKVLPEGEQEPEREEWPPYPPVKDTGIELRQVYRARLMYHWEICKEKIGKTFYVVARNGLSHVYYYSDPELKVLNGCLKAHWFENFELVDSEPVIEKAETLSDQQEEAFIFDSPEKETAFEQMTLF</sequence>
<reference evidence="2 3" key="1">
    <citation type="submission" date="2017-01" db="EMBL/GenBank/DDBJ databases">
        <authorList>
            <person name="Mah S.A."/>
            <person name="Swanson W.J."/>
            <person name="Moy G.W."/>
            <person name="Vacquier V.D."/>
        </authorList>
    </citation>
    <scope>NUCLEOTIDE SEQUENCE [LARGE SCALE GENOMIC DNA]</scope>
    <source>
        <strain evidence="2 3">NIO-1016</strain>
    </source>
</reference>
<dbReference type="EMBL" id="FTLX01000004">
    <property type="protein sequence ID" value="SIQ89448.1"/>
    <property type="molecule type" value="Genomic_DNA"/>
</dbReference>
<keyword evidence="4" id="KW-1185">Reference proteome</keyword>
<evidence type="ECO:0000313" key="1">
    <source>
        <dbReference type="EMBL" id="OXS77933.1"/>
    </source>
</evidence>
<reference evidence="1" key="3">
    <citation type="submission" date="2017-03" db="EMBL/GenBank/DDBJ databases">
        <authorList>
            <person name="Dastager S.G."/>
            <person name="Neurgaonkar P.S."/>
            <person name="Dharne M.S."/>
        </authorList>
    </citation>
    <scope>NUCLEOTIDE SEQUENCE</scope>
    <source>
        <strain evidence="1">DSM 25145</strain>
    </source>
</reference>
<dbReference type="OrthoDB" id="2936312at2"/>
<evidence type="ECO:0000313" key="4">
    <source>
        <dbReference type="Proteomes" id="UP000215545"/>
    </source>
</evidence>
<dbReference type="Proteomes" id="UP000186385">
    <property type="component" value="Unassembled WGS sequence"/>
</dbReference>
<name>A0A1N6WHF1_9BACI</name>